<dbReference type="Gene3D" id="2.180.10.10">
    <property type="entry name" value="RHS repeat-associated core"/>
    <property type="match status" value="1"/>
</dbReference>
<name>G0QL56_ICHMU</name>
<proteinExistence type="predicted"/>
<gene>
    <name evidence="2" type="ORF">IMG5_025750</name>
</gene>
<accession>G0QL56</accession>
<feature type="coiled-coil region" evidence="1">
    <location>
        <begin position="80"/>
        <end position="107"/>
    </location>
</feature>
<dbReference type="InParanoid" id="G0QL56"/>
<keyword evidence="2" id="KW-0413">Isomerase</keyword>
<evidence type="ECO:0000256" key="1">
    <source>
        <dbReference type="SAM" id="Coils"/>
    </source>
</evidence>
<dbReference type="RefSeq" id="XP_004039353.1">
    <property type="nucleotide sequence ID" value="XM_004039305.1"/>
</dbReference>
<dbReference type="GO" id="GO:0009035">
    <property type="term" value="F:type I site-specific deoxyribonuclease activity"/>
    <property type="evidence" value="ECO:0007669"/>
    <property type="project" value="UniProtKB-EC"/>
</dbReference>
<dbReference type="eggNOG" id="ENOG502SI3K">
    <property type="taxonomic scope" value="Eukaryota"/>
</dbReference>
<dbReference type="GO" id="GO:0016853">
    <property type="term" value="F:isomerase activity"/>
    <property type="evidence" value="ECO:0007669"/>
    <property type="project" value="UniProtKB-KW"/>
</dbReference>
<dbReference type="OMA" id="QIRNWVM"/>
<evidence type="ECO:0000313" key="3">
    <source>
        <dbReference type="Proteomes" id="UP000008983"/>
    </source>
</evidence>
<keyword evidence="2" id="KW-0378">Hydrolase</keyword>
<protein>
    <submittedName>
        <fullName evidence="2">Phage head-tail family protein, putative</fullName>
        <ecNumber evidence="2">2.7.7.6</ecNumber>
        <ecNumber evidence="2">3.1.21.3</ecNumber>
        <ecNumber evidence="2">5.99.1.3</ecNumber>
    </submittedName>
</protein>
<dbReference type="STRING" id="857967.G0QL56"/>
<keyword evidence="1" id="KW-0175">Coiled coil</keyword>
<dbReference type="EC" id="2.7.7.6" evidence="2"/>
<keyword evidence="3" id="KW-1185">Reference proteome</keyword>
<dbReference type="EC" id="3.1.21.3" evidence="2"/>
<dbReference type="GO" id="GO:0003899">
    <property type="term" value="F:DNA-directed RNA polymerase activity"/>
    <property type="evidence" value="ECO:0007669"/>
    <property type="project" value="UniProtKB-EC"/>
</dbReference>
<reference evidence="2 3" key="1">
    <citation type="submission" date="2011-07" db="EMBL/GenBank/DDBJ databases">
        <authorList>
            <person name="Coyne R."/>
            <person name="Brami D."/>
            <person name="Johnson J."/>
            <person name="Hostetler J."/>
            <person name="Hannick L."/>
            <person name="Clark T."/>
            <person name="Cassidy-Hanley D."/>
            <person name="Inman J."/>
        </authorList>
    </citation>
    <scope>NUCLEOTIDE SEQUENCE [LARGE SCALE GENOMIC DNA]</scope>
    <source>
        <strain evidence="2 3">G5</strain>
    </source>
</reference>
<evidence type="ECO:0000313" key="2">
    <source>
        <dbReference type="EMBL" id="EGR34049.1"/>
    </source>
</evidence>
<organism evidence="2 3">
    <name type="scientific">Ichthyophthirius multifiliis</name>
    <name type="common">White spot disease agent</name>
    <name type="synonym">Ich</name>
    <dbReference type="NCBI Taxonomy" id="5932"/>
    <lineage>
        <taxon>Eukaryota</taxon>
        <taxon>Sar</taxon>
        <taxon>Alveolata</taxon>
        <taxon>Ciliophora</taxon>
        <taxon>Intramacronucleata</taxon>
        <taxon>Oligohymenophorea</taxon>
        <taxon>Hymenostomatida</taxon>
        <taxon>Ophryoglenina</taxon>
        <taxon>Ichthyophthirius</taxon>
    </lineage>
</organism>
<sequence length="955" mass="110654">MQSFLEEVDIDNEKLSKIDKMLSKVDTEIQKRLKDYDKIQFIETLKKTNDIYQLIVGEVFTDKETDTELDKKDARRLSNIQLKITEIDQVKKEIEETGNELDNFLQNRNLNIFDVEKSKAEITLKKMLKDLSIKKRKAEQSELSAKNLLGLQNLDEDTYNNELQNNNAAFIFKNQQNLIQNQKQIIQKETIGIQREEDSKKDKKLVLNDKEKDKFKHIIEDNIRMKLKMRELIDELKIIETENLNNIKRFKNFIMNSNLTDDQKKLIIGKIDDFFLLDIQKRLNIRELEHMSKIDNEYLKDNLIKQIIGDSFSFVKKIKQNEKLKKMIRENPNYDPDFDPNLLDEGQKIITRRVKKMVRKQNSKGEWIEEEIEVDEECVVDKDGNILRTREKPKEGLYTDPSIIAFVNQFGGLAVGGSKFIIPQKPGRPVAKDGQNIKEGEWFTDQNGNKVRMMKNAKGEEEYEVQEEYIDEFGNKQKITKKMIIQKDKDGNEIITESYIDPKTGKLIQVQKKVIKDKNGNVKINYQKKNINTKEIIEEIITDENGNDIVEEEIIDEFGNKTIVRKKKIKDANGNDVYIIETINSDGTKTIVTEKIGLNGERIITEEKISKNGKRTFVEKVIKLDSDGKPVIEESSYDEHGNKIVKNIRNIIDKDGNIVQVEEYLDENGNKITKKTKVITDKEGNKVTVEELIDSNGNKITKLTKQIVDQNGNIITIEEIIDEYGNKITKQTKSRIDKNGNQIIEEEIIDADGNKIKIKKTINKDGTVEEERYNPITGETIIIKKKFDQSGREIIEETRIDKNGNKTTTTKVISLDKNGNQIIEESYIDPKTGKKITVKKKICKDNDGNEIVEETRIDENGNVTIVKKKNYKDKDGNKIIEEEIIGSDGKKYTVKTKIYKDKDGNEIIEEEKIDEFGNKIITKRIKDKDGKEIIEEIKIDKNGQKTKPIRQIDTD</sequence>
<dbReference type="Proteomes" id="UP000008983">
    <property type="component" value="Unassembled WGS sequence"/>
</dbReference>
<keyword evidence="2" id="KW-0808">Transferase</keyword>
<dbReference type="GeneID" id="14910236"/>
<dbReference type="OrthoDB" id="299077at2759"/>
<dbReference type="EMBL" id="GL983217">
    <property type="protein sequence ID" value="EGR34049.1"/>
    <property type="molecule type" value="Genomic_DNA"/>
</dbReference>
<keyword evidence="2" id="KW-0548">Nucleotidyltransferase</keyword>
<dbReference type="EC" id="5.99.1.3" evidence="2"/>
<dbReference type="AlphaFoldDB" id="G0QL56"/>